<dbReference type="Pfam" id="PF09650">
    <property type="entry name" value="PHA_gran_rgn"/>
    <property type="match status" value="1"/>
</dbReference>
<reference evidence="1 3" key="1">
    <citation type="submission" date="2018-06" db="EMBL/GenBank/DDBJ databases">
        <title>Complete Genome Sequence of the Microcystin-Degrading Bacterium Sphingosinicella microcystinivorans Strain B-9.</title>
        <authorList>
            <person name="Jin H."/>
            <person name="Nishizawa T."/>
            <person name="Guo Y."/>
            <person name="Nishizawa A."/>
            <person name="Park H."/>
            <person name="Kato H."/>
            <person name="Tsuji K."/>
            <person name="Harada K."/>
        </authorList>
    </citation>
    <scope>NUCLEOTIDE SEQUENCE [LARGE SCALE GENOMIC DNA]</scope>
    <source>
        <strain evidence="1 3">B9</strain>
    </source>
</reference>
<dbReference type="Proteomes" id="UP000276029">
    <property type="component" value="Unassembled WGS sequence"/>
</dbReference>
<gene>
    <name evidence="2" type="ORF">DFR51_2112</name>
    <name evidence="1" type="ORF">SmB9_03130</name>
</gene>
<dbReference type="AlphaFoldDB" id="A0AAD1D2S4"/>
<evidence type="ECO:0000313" key="1">
    <source>
        <dbReference type="EMBL" id="BBE32655.1"/>
    </source>
</evidence>
<evidence type="ECO:0000313" key="2">
    <source>
        <dbReference type="EMBL" id="RKS88900.1"/>
    </source>
</evidence>
<dbReference type="Proteomes" id="UP000275727">
    <property type="component" value="Chromosome"/>
</dbReference>
<dbReference type="EMBL" id="AP018711">
    <property type="protein sequence ID" value="BBE32655.1"/>
    <property type="molecule type" value="Genomic_DNA"/>
</dbReference>
<dbReference type="EMBL" id="RBWX01000008">
    <property type="protein sequence ID" value="RKS88900.1"/>
    <property type="molecule type" value="Genomic_DNA"/>
</dbReference>
<evidence type="ECO:0000313" key="3">
    <source>
        <dbReference type="Proteomes" id="UP000275727"/>
    </source>
</evidence>
<keyword evidence="4" id="KW-1185">Reference proteome</keyword>
<evidence type="ECO:0000313" key="4">
    <source>
        <dbReference type="Proteomes" id="UP000276029"/>
    </source>
</evidence>
<protein>
    <submittedName>
        <fullName evidence="1">Polyhydroxyalkanoic acid system protein</fullName>
    </submittedName>
</protein>
<dbReference type="RefSeq" id="WP_197723674.1">
    <property type="nucleotide sequence ID" value="NZ_AP018711.1"/>
</dbReference>
<dbReference type="KEGG" id="smic:SmB9_03130"/>
<sequence length="106" mass="11816">MAQPVRFDIPHRLGRDEARRRMDKGLGDLDRAMPFASRIGKTWQGDRLVIEVTALGQVTTANLDVAEDKVSIELALPGLLGMFGQKIAGVFQKRTAELLTDDRPER</sequence>
<organism evidence="1 3">
    <name type="scientific">Sphingosinicella microcystinivorans</name>
    <dbReference type="NCBI Taxonomy" id="335406"/>
    <lineage>
        <taxon>Bacteria</taxon>
        <taxon>Pseudomonadati</taxon>
        <taxon>Pseudomonadota</taxon>
        <taxon>Alphaproteobacteria</taxon>
        <taxon>Sphingomonadales</taxon>
        <taxon>Sphingosinicellaceae</taxon>
        <taxon>Sphingosinicella</taxon>
    </lineage>
</organism>
<name>A0AAD1D2S4_SPHMI</name>
<dbReference type="InterPro" id="IPR013433">
    <property type="entry name" value="PHA_gran_rgn"/>
</dbReference>
<accession>A0AAD1D2S4</accession>
<proteinExistence type="predicted"/>
<reference evidence="2 4" key="2">
    <citation type="submission" date="2018-10" db="EMBL/GenBank/DDBJ databases">
        <title>Genomic Encyclopedia of Type Strains, Phase IV (KMG-IV): sequencing the most valuable type-strain genomes for metagenomic binning, comparative biology and taxonomic classification.</title>
        <authorList>
            <person name="Goeker M."/>
        </authorList>
    </citation>
    <scope>NUCLEOTIDE SEQUENCE [LARGE SCALE GENOMIC DNA]</scope>
    <source>
        <strain evidence="2 4">DSM 19791</strain>
    </source>
</reference>